<evidence type="ECO:0000313" key="2">
    <source>
        <dbReference type="EnsemblPlants" id="KRH69282"/>
    </source>
</evidence>
<keyword evidence="3" id="KW-1185">Reference proteome</keyword>
<accession>A0A0R0KVN1</accession>
<evidence type="ECO:0000313" key="3">
    <source>
        <dbReference type="Proteomes" id="UP000008827"/>
    </source>
</evidence>
<organism evidence="1">
    <name type="scientific">Glycine max</name>
    <name type="common">Soybean</name>
    <name type="synonym">Glycine hispida</name>
    <dbReference type="NCBI Taxonomy" id="3847"/>
    <lineage>
        <taxon>Eukaryota</taxon>
        <taxon>Viridiplantae</taxon>
        <taxon>Streptophyta</taxon>
        <taxon>Embryophyta</taxon>
        <taxon>Tracheophyta</taxon>
        <taxon>Spermatophyta</taxon>
        <taxon>Magnoliopsida</taxon>
        <taxon>eudicotyledons</taxon>
        <taxon>Gunneridae</taxon>
        <taxon>Pentapetalae</taxon>
        <taxon>rosids</taxon>
        <taxon>fabids</taxon>
        <taxon>Fabales</taxon>
        <taxon>Fabaceae</taxon>
        <taxon>Papilionoideae</taxon>
        <taxon>50 kb inversion clade</taxon>
        <taxon>NPAAA clade</taxon>
        <taxon>indigoferoid/millettioid clade</taxon>
        <taxon>Phaseoleae</taxon>
        <taxon>Glycine</taxon>
        <taxon>Glycine subgen. Soja</taxon>
    </lineage>
</organism>
<dbReference type="EnsemblPlants" id="KRH69282">
    <property type="protein sequence ID" value="KRH69282"/>
    <property type="gene ID" value="GLYMA_02G017300"/>
</dbReference>
<name>A0A0R0KVN1_SOYBN</name>
<protein>
    <submittedName>
        <fullName evidence="1 2">Uncharacterized protein</fullName>
    </submittedName>
</protein>
<sequence length="71" mass="7467">MGEPRMHVGPNTLDPKGSVVPLLVGEAGHVQLSRLSLSAIEPFARAPLLQHGFLTLHSLSFSVTPASHATS</sequence>
<proteinExistence type="predicted"/>
<dbReference type="AlphaFoldDB" id="A0A0R0KVN1"/>
<reference evidence="2" key="2">
    <citation type="submission" date="2018-02" db="UniProtKB">
        <authorList>
            <consortium name="EnsemblPlants"/>
        </authorList>
    </citation>
    <scope>IDENTIFICATION</scope>
    <source>
        <strain evidence="2">Williams 82</strain>
    </source>
</reference>
<gene>
    <name evidence="1" type="ORF">GLYMA_02G017300</name>
</gene>
<evidence type="ECO:0000313" key="1">
    <source>
        <dbReference type="EMBL" id="KRH69282.1"/>
    </source>
</evidence>
<reference evidence="1 2" key="1">
    <citation type="journal article" date="2010" name="Nature">
        <title>Genome sequence of the palaeopolyploid soybean.</title>
        <authorList>
            <person name="Schmutz J."/>
            <person name="Cannon S.B."/>
            <person name="Schlueter J."/>
            <person name="Ma J."/>
            <person name="Mitros T."/>
            <person name="Nelson W."/>
            <person name="Hyten D.L."/>
            <person name="Song Q."/>
            <person name="Thelen J.J."/>
            <person name="Cheng J."/>
            <person name="Xu D."/>
            <person name="Hellsten U."/>
            <person name="May G.D."/>
            <person name="Yu Y."/>
            <person name="Sakurai T."/>
            <person name="Umezawa T."/>
            <person name="Bhattacharyya M.K."/>
            <person name="Sandhu D."/>
            <person name="Valliyodan B."/>
            <person name="Lindquist E."/>
            <person name="Peto M."/>
            <person name="Grant D."/>
            <person name="Shu S."/>
            <person name="Goodstein D."/>
            <person name="Barry K."/>
            <person name="Futrell-Griggs M."/>
            <person name="Abernathy B."/>
            <person name="Du J."/>
            <person name="Tian Z."/>
            <person name="Zhu L."/>
            <person name="Gill N."/>
            <person name="Joshi T."/>
            <person name="Libault M."/>
            <person name="Sethuraman A."/>
            <person name="Zhang X.-C."/>
            <person name="Shinozaki K."/>
            <person name="Nguyen H.T."/>
            <person name="Wing R.A."/>
            <person name="Cregan P."/>
            <person name="Specht J."/>
            <person name="Grimwood J."/>
            <person name="Rokhsar D."/>
            <person name="Stacey G."/>
            <person name="Shoemaker R.C."/>
            <person name="Jackson S.A."/>
        </authorList>
    </citation>
    <scope>NUCLEOTIDE SEQUENCE</scope>
    <source>
        <strain evidence="2">cv. Williams 82</strain>
        <tissue evidence="1">Callus</tissue>
    </source>
</reference>
<dbReference type="Gramene" id="KRH69282">
    <property type="protein sequence ID" value="KRH69282"/>
    <property type="gene ID" value="GLYMA_02G017300"/>
</dbReference>
<dbReference type="InParanoid" id="A0A0R0KVN1"/>
<dbReference type="Proteomes" id="UP000008827">
    <property type="component" value="Chromosome 2"/>
</dbReference>
<dbReference type="EMBL" id="CM000835">
    <property type="protein sequence ID" value="KRH69282.1"/>
    <property type="molecule type" value="Genomic_DNA"/>
</dbReference>
<reference evidence="1" key="3">
    <citation type="submission" date="2018-07" db="EMBL/GenBank/DDBJ databases">
        <title>WGS assembly of Glycine max.</title>
        <authorList>
            <person name="Schmutz J."/>
            <person name="Cannon S."/>
            <person name="Schlueter J."/>
            <person name="Ma J."/>
            <person name="Mitros T."/>
            <person name="Nelson W."/>
            <person name="Hyten D."/>
            <person name="Song Q."/>
            <person name="Thelen J."/>
            <person name="Cheng J."/>
            <person name="Xu D."/>
            <person name="Hellsten U."/>
            <person name="May G."/>
            <person name="Yu Y."/>
            <person name="Sakurai T."/>
            <person name="Umezawa T."/>
            <person name="Bhattacharyya M."/>
            <person name="Sandhu D."/>
            <person name="Valliyodan B."/>
            <person name="Lindquist E."/>
            <person name="Peto M."/>
            <person name="Grant D."/>
            <person name="Shu S."/>
            <person name="Goodstein D."/>
            <person name="Barry K."/>
            <person name="Futrell-Griggs M."/>
            <person name="Abernathy B."/>
            <person name="Du J."/>
            <person name="Tian Z."/>
            <person name="Zhu L."/>
            <person name="Gill N."/>
            <person name="Joshi T."/>
            <person name="Libault M."/>
            <person name="Sethuraman A."/>
            <person name="Zhang X."/>
            <person name="Shinozaki K."/>
            <person name="Nguyen H."/>
            <person name="Wing R."/>
            <person name="Cregan P."/>
            <person name="Specht J."/>
            <person name="Grimwood J."/>
            <person name="Rokhsar D."/>
            <person name="Stacey G."/>
            <person name="Shoemaker R."/>
            <person name="Jackson S."/>
        </authorList>
    </citation>
    <scope>NUCLEOTIDE SEQUENCE</scope>
    <source>
        <tissue evidence="1">Callus</tissue>
    </source>
</reference>